<dbReference type="RefSeq" id="XP_067925500.1">
    <property type="nucleotide sequence ID" value="XM_068062523.1"/>
</dbReference>
<evidence type="ECO:0000313" key="2">
    <source>
        <dbReference type="EMBL" id="PHJ23826.1"/>
    </source>
</evidence>
<accession>A0A2C6L9W4</accession>
<protein>
    <submittedName>
        <fullName evidence="2">Uncharacterized protein</fullName>
    </submittedName>
</protein>
<proteinExistence type="predicted"/>
<dbReference type="GeneID" id="94425734"/>
<evidence type="ECO:0000256" key="1">
    <source>
        <dbReference type="SAM" id="MobiDB-lite"/>
    </source>
</evidence>
<dbReference type="AlphaFoldDB" id="A0A2C6L9W4"/>
<evidence type="ECO:0000313" key="3">
    <source>
        <dbReference type="Proteomes" id="UP000221165"/>
    </source>
</evidence>
<feature type="compositionally biased region" description="Pro residues" evidence="1">
    <location>
        <begin position="70"/>
        <end position="80"/>
    </location>
</feature>
<name>A0A2C6L9W4_9APIC</name>
<dbReference type="Proteomes" id="UP000221165">
    <property type="component" value="Unassembled WGS sequence"/>
</dbReference>
<feature type="region of interest" description="Disordered" evidence="1">
    <location>
        <begin position="1"/>
        <end position="132"/>
    </location>
</feature>
<keyword evidence="3" id="KW-1185">Reference proteome</keyword>
<dbReference type="EMBL" id="MIGC01000981">
    <property type="protein sequence ID" value="PHJ23826.1"/>
    <property type="molecule type" value="Genomic_DNA"/>
</dbReference>
<sequence length="265" mass="28493">HQAHGRLRRAPPSSPPPSLPSPRASRLRLGRARGDLVHSHRPPSYPSLAPLRPSSPPPPSSSFSSLSHLAPPPPVPPAPSPARLRPSLRGFQPLRPRRGNGRGRPPLPRPPFLAQETGGGETEGPSRYEPMASPHLPALVASYPADPSVRVPLANLFTLPFRNVRMVNSSVLSLQRVPSEGIVSQATVHSTVPLRRHPISERGIPVLSPDERLLLSASEGTMSRFFDRAVPAVMVHPPSPSSPPSSPSRSFLDDGLVLPFSEENT</sequence>
<feature type="non-terminal residue" evidence="2">
    <location>
        <position position="1"/>
    </location>
</feature>
<comment type="caution">
    <text evidence="2">The sequence shown here is derived from an EMBL/GenBank/DDBJ whole genome shotgun (WGS) entry which is preliminary data.</text>
</comment>
<gene>
    <name evidence="2" type="ORF">CSUI_002321</name>
</gene>
<reference evidence="2 3" key="1">
    <citation type="journal article" date="2017" name="Int. J. Parasitol.">
        <title>The genome of the protozoan parasite Cystoisospora suis and a reverse vaccinology approach to identify vaccine candidates.</title>
        <authorList>
            <person name="Palmieri N."/>
            <person name="Shrestha A."/>
            <person name="Ruttkowski B."/>
            <person name="Beck T."/>
            <person name="Vogl C."/>
            <person name="Tomley F."/>
            <person name="Blake D.P."/>
            <person name="Joachim A."/>
        </authorList>
    </citation>
    <scope>NUCLEOTIDE SEQUENCE [LARGE SCALE GENOMIC DNA]</scope>
    <source>
        <strain evidence="2 3">Wien I</strain>
    </source>
</reference>
<feature type="compositionally biased region" description="Pro residues" evidence="1">
    <location>
        <begin position="237"/>
        <end position="246"/>
    </location>
</feature>
<feature type="region of interest" description="Disordered" evidence="1">
    <location>
        <begin position="236"/>
        <end position="265"/>
    </location>
</feature>
<organism evidence="2 3">
    <name type="scientific">Cystoisospora suis</name>
    <dbReference type="NCBI Taxonomy" id="483139"/>
    <lineage>
        <taxon>Eukaryota</taxon>
        <taxon>Sar</taxon>
        <taxon>Alveolata</taxon>
        <taxon>Apicomplexa</taxon>
        <taxon>Conoidasida</taxon>
        <taxon>Coccidia</taxon>
        <taxon>Eucoccidiorida</taxon>
        <taxon>Eimeriorina</taxon>
        <taxon>Sarcocystidae</taxon>
        <taxon>Cystoisospora</taxon>
    </lineage>
</organism>
<dbReference type="VEuPathDB" id="ToxoDB:CSUI_002321"/>